<dbReference type="HOGENOM" id="CLU_1721710_0_0_1"/>
<dbReference type="Ensembl" id="ENSCINT00000029778.2">
    <property type="protein sequence ID" value="ENSCINP00000029532.2"/>
    <property type="gene ID" value="ENSCING00000017447.2"/>
</dbReference>
<dbReference type="PANTHER" id="PTHR19872:SF7">
    <property type="entry name" value="F-BOX AND WD REPEAT DOMAIN CONTAINING PROTEIN 10B-RELATED"/>
    <property type="match status" value="1"/>
</dbReference>
<evidence type="ECO:0000313" key="2">
    <source>
        <dbReference type="Ensembl" id="ENSCINP00000029532.2"/>
    </source>
</evidence>
<evidence type="ECO:0000256" key="1">
    <source>
        <dbReference type="SAM" id="MobiDB-lite"/>
    </source>
</evidence>
<protein>
    <submittedName>
        <fullName evidence="2">Uncharacterized protein</fullName>
    </submittedName>
</protein>
<feature type="region of interest" description="Disordered" evidence="1">
    <location>
        <begin position="87"/>
        <end position="106"/>
    </location>
</feature>
<dbReference type="GeneTree" id="ENSGT00940000158003"/>
<reference evidence="2" key="4">
    <citation type="submission" date="2025-09" db="UniProtKB">
        <authorList>
            <consortium name="Ensembl"/>
        </authorList>
    </citation>
    <scope>IDENTIFICATION</scope>
</reference>
<feature type="compositionally biased region" description="Low complexity" evidence="1">
    <location>
        <begin position="87"/>
        <end position="102"/>
    </location>
</feature>
<name>F6TP42_CIOIN</name>
<sequence>MRALRGNSNCDPILSLCCYTNNLIGGDRIVVNTTSNILLLQFEPISWNYEAQDNKEDEKLFKVERQVRPLTCTQYPYTRACRSRLSLSSATSKTARSTSGSRPNTACSATFQSSWKRPQSCYTEPRSVHSRISSRCQSSMSCTSSATNTSKY</sequence>
<reference evidence="2" key="3">
    <citation type="submission" date="2025-08" db="UniProtKB">
        <authorList>
            <consortium name="Ensembl"/>
        </authorList>
    </citation>
    <scope>IDENTIFICATION</scope>
</reference>
<accession>F6TP42</accession>
<reference evidence="3" key="1">
    <citation type="journal article" date="2002" name="Science">
        <title>The draft genome of Ciona intestinalis: insights into chordate and vertebrate origins.</title>
        <authorList>
            <person name="Dehal P."/>
            <person name="Satou Y."/>
            <person name="Campbell R.K."/>
            <person name="Chapman J."/>
            <person name="Degnan B."/>
            <person name="De Tomaso A."/>
            <person name="Davidson B."/>
            <person name="Di Gregorio A."/>
            <person name="Gelpke M."/>
            <person name="Goodstein D.M."/>
            <person name="Harafuji N."/>
            <person name="Hastings K.E."/>
            <person name="Ho I."/>
            <person name="Hotta K."/>
            <person name="Huang W."/>
            <person name="Kawashima T."/>
            <person name="Lemaire P."/>
            <person name="Martinez D."/>
            <person name="Meinertzhagen I.A."/>
            <person name="Necula S."/>
            <person name="Nonaka M."/>
            <person name="Putnam N."/>
            <person name="Rash S."/>
            <person name="Saiga H."/>
            <person name="Satake M."/>
            <person name="Terry A."/>
            <person name="Yamada L."/>
            <person name="Wang H.G."/>
            <person name="Awazu S."/>
            <person name="Azumi K."/>
            <person name="Boore J."/>
            <person name="Branno M."/>
            <person name="Chin-Bow S."/>
            <person name="DeSantis R."/>
            <person name="Doyle S."/>
            <person name="Francino P."/>
            <person name="Keys D.N."/>
            <person name="Haga S."/>
            <person name="Hayashi H."/>
            <person name="Hino K."/>
            <person name="Imai K.S."/>
            <person name="Inaba K."/>
            <person name="Kano S."/>
            <person name="Kobayashi K."/>
            <person name="Kobayashi M."/>
            <person name="Lee B.I."/>
            <person name="Makabe K.W."/>
            <person name="Manohar C."/>
            <person name="Matassi G."/>
            <person name="Medina M."/>
            <person name="Mochizuki Y."/>
            <person name="Mount S."/>
            <person name="Morishita T."/>
            <person name="Miura S."/>
            <person name="Nakayama A."/>
            <person name="Nishizaka S."/>
            <person name="Nomoto H."/>
            <person name="Ohta F."/>
            <person name="Oishi K."/>
            <person name="Rigoutsos I."/>
            <person name="Sano M."/>
            <person name="Sasaki A."/>
            <person name="Sasakura Y."/>
            <person name="Shoguchi E."/>
            <person name="Shin-i T."/>
            <person name="Spagnuolo A."/>
            <person name="Stainier D."/>
            <person name="Suzuki M.M."/>
            <person name="Tassy O."/>
            <person name="Takatori N."/>
            <person name="Tokuoka M."/>
            <person name="Yagi K."/>
            <person name="Yoshizaki F."/>
            <person name="Wada S."/>
            <person name="Zhang C."/>
            <person name="Hyatt P.D."/>
            <person name="Larimer F."/>
            <person name="Detter C."/>
            <person name="Doggett N."/>
            <person name="Glavina T."/>
            <person name="Hawkins T."/>
            <person name="Richardson P."/>
            <person name="Lucas S."/>
            <person name="Kohara Y."/>
            <person name="Levine M."/>
            <person name="Satoh N."/>
            <person name="Rokhsar D.S."/>
        </authorList>
    </citation>
    <scope>NUCLEOTIDE SEQUENCE [LARGE SCALE GENOMIC DNA]</scope>
</reference>
<reference evidence="2" key="2">
    <citation type="journal article" date="2008" name="Genome Biol.">
        <title>Improved genome assembly and evidence-based global gene model set for the chordate Ciona intestinalis: new insight into intron and operon populations.</title>
        <authorList>
            <person name="Satou Y."/>
            <person name="Mineta K."/>
            <person name="Ogasawara M."/>
            <person name="Sasakura Y."/>
            <person name="Shoguchi E."/>
            <person name="Ueno K."/>
            <person name="Yamada L."/>
            <person name="Matsumoto J."/>
            <person name="Wasserscheid J."/>
            <person name="Dewar K."/>
            <person name="Wiley G.B."/>
            <person name="Macmil S.L."/>
            <person name="Roe B.A."/>
            <person name="Zeller R.W."/>
            <person name="Hastings K.E."/>
            <person name="Lemaire P."/>
            <person name="Lindquist E."/>
            <person name="Endo T."/>
            <person name="Hotta K."/>
            <person name="Inaba K."/>
        </authorList>
    </citation>
    <scope>NUCLEOTIDE SEQUENCE [LARGE SCALE GENOMIC DNA]</scope>
    <source>
        <strain evidence="2">wild type</strain>
    </source>
</reference>
<dbReference type="InParanoid" id="F6TP42"/>
<dbReference type="EMBL" id="EAAA01002448">
    <property type="status" value="NOT_ANNOTATED_CDS"/>
    <property type="molecule type" value="Genomic_DNA"/>
</dbReference>
<dbReference type="PANTHER" id="PTHR19872">
    <property type="entry name" value="UBIQUITIN LIGASE SPECIFICITY FACTOR/HREP PROTEIN"/>
    <property type="match status" value="1"/>
</dbReference>
<proteinExistence type="predicted"/>
<dbReference type="AlphaFoldDB" id="F6TP42"/>
<dbReference type="InterPro" id="IPR051075">
    <property type="entry name" value="SCF_subunit_WD-repeat"/>
</dbReference>
<dbReference type="Proteomes" id="UP000008144">
    <property type="component" value="Chromosome 7"/>
</dbReference>
<organism evidence="2 3">
    <name type="scientific">Ciona intestinalis</name>
    <name type="common">Transparent sea squirt</name>
    <name type="synonym">Ascidia intestinalis</name>
    <dbReference type="NCBI Taxonomy" id="7719"/>
    <lineage>
        <taxon>Eukaryota</taxon>
        <taxon>Metazoa</taxon>
        <taxon>Chordata</taxon>
        <taxon>Tunicata</taxon>
        <taxon>Ascidiacea</taxon>
        <taxon>Phlebobranchia</taxon>
        <taxon>Cionidae</taxon>
        <taxon>Ciona</taxon>
    </lineage>
</organism>
<keyword evidence="3" id="KW-1185">Reference proteome</keyword>
<dbReference type="STRING" id="7719.ENSCINP00000029532"/>
<evidence type="ECO:0000313" key="3">
    <source>
        <dbReference type="Proteomes" id="UP000008144"/>
    </source>
</evidence>